<evidence type="ECO:0000313" key="3">
    <source>
        <dbReference type="Proteomes" id="UP000541969"/>
    </source>
</evidence>
<evidence type="ECO:0000256" key="1">
    <source>
        <dbReference type="SAM" id="Phobius"/>
    </source>
</evidence>
<dbReference type="AlphaFoldDB" id="A0A853CGR6"/>
<dbReference type="RefSeq" id="WP_281371297.1">
    <property type="nucleotide sequence ID" value="NZ_JACBZT010000001.1"/>
</dbReference>
<comment type="caution">
    <text evidence="2">The sequence shown here is derived from an EMBL/GenBank/DDBJ whole genome shotgun (WGS) entry which is preliminary data.</text>
</comment>
<keyword evidence="1" id="KW-0812">Transmembrane</keyword>
<keyword evidence="3" id="KW-1185">Reference proteome</keyword>
<keyword evidence="1" id="KW-0472">Membrane</keyword>
<sequence length="42" mass="4350">MGFPRASGAGRTLSVAGVVLGVLAVVVAIVFWRTYATEIRTG</sequence>
<dbReference type="Proteomes" id="UP000541969">
    <property type="component" value="Unassembled WGS sequence"/>
</dbReference>
<organism evidence="2 3">
    <name type="scientific">Petropleomorpha daqingensis</name>
    <dbReference type="NCBI Taxonomy" id="2026353"/>
    <lineage>
        <taxon>Bacteria</taxon>
        <taxon>Bacillati</taxon>
        <taxon>Actinomycetota</taxon>
        <taxon>Actinomycetes</taxon>
        <taxon>Geodermatophilales</taxon>
        <taxon>Geodermatophilaceae</taxon>
        <taxon>Petropleomorpha</taxon>
    </lineage>
</organism>
<dbReference type="EMBL" id="JACBZT010000001">
    <property type="protein sequence ID" value="NYJ05742.1"/>
    <property type="molecule type" value="Genomic_DNA"/>
</dbReference>
<gene>
    <name evidence="2" type="ORF">GGQ55_002020</name>
</gene>
<evidence type="ECO:0000313" key="2">
    <source>
        <dbReference type="EMBL" id="NYJ05742.1"/>
    </source>
</evidence>
<feature type="transmembrane region" description="Helical" evidence="1">
    <location>
        <begin position="12"/>
        <end position="32"/>
    </location>
</feature>
<proteinExistence type="predicted"/>
<protein>
    <submittedName>
        <fullName evidence="2">Putative membrane protein YqjE</fullName>
    </submittedName>
</protein>
<accession>A0A853CGR6</accession>
<keyword evidence="1" id="KW-1133">Transmembrane helix</keyword>
<reference evidence="2 3" key="1">
    <citation type="submission" date="2020-07" db="EMBL/GenBank/DDBJ databases">
        <title>Sequencing the genomes of 1000 actinobacteria strains.</title>
        <authorList>
            <person name="Klenk H.-P."/>
        </authorList>
    </citation>
    <scope>NUCLEOTIDE SEQUENCE [LARGE SCALE GENOMIC DNA]</scope>
    <source>
        <strain evidence="2 3">DSM 104001</strain>
    </source>
</reference>
<name>A0A853CGR6_9ACTN</name>